<dbReference type="GO" id="GO:0005634">
    <property type="term" value="C:nucleus"/>
    <property type="evidence" value="ECO:0007669"/>
    <property type="project" value="TreeGrafter"/>
</dbReference>
<dbReference type="Gene3D" id="3.40.50.720">
    <property type="entry name" value="NAD(P)-binding Rossmann-like Domain"/>
    <property type="match status" value="1"/>
</dbReference>
<dbReference type="Proteomes" id="UP001287356">
    <property type="component" value="Unassembled WGS sequence"/>
</dbReference>
<reference evidence="5" key="1">
    <citation type="journal article" date="2023" name="Mol. Phylogenet. Evol.">
        <title>Genome-scale phylogeny and comparative genomics of the fungal order Sordariales.</title>
        <authorList>
            <person name="Hensen N."/>
            <person name="Bonometti L."/>
            <person name="Westerberg I."/>
            <person name="Brannstrom I.O."/>
            <person name="Guillou S."/>
            <person name="Cros-Aarteil S."/>
            <person name="Calhoun S."/>
            <person name="Haridas S."/>
            <person name="Kuo A."/>
            <person name="Mondo S."/>
            <person name="Pangilinan J."/>
            <person name="Riley R."/>
            <person name="LaButti K."/>
            <person name="Andreopoulos B."/>
            <person name="Lipzen A."/>
            <person name="Chen C."/>
            <person name="Yan M."/>
            <person name="Daum C."/>
            <person name="Ng V."/>
            <person name="Clum A."/>
            <person name="Steindorff A."/>
            <person name="Ohm R.A."/>
            <person name="Martin F."/>
            <person name="Silar P."/>
            <person name="Natvig D.O."/>
            <person name="Lalanne C."/>
            <person name="Gautier V."/>
            <person name="Ament-Velasquez S.L."/>
            <person name="Kruys A."/>
            <person name="Hutchinson M.I."/>
            <person name="Powell A.J."/>
            <person name="Barry K."/>
            <person name="Miller A.N."/>
            <person name="Grigoriev I.V."/>
            <person name="Debuchy R."/>
            <person name="Gladieux P."/>
            <person name="Hiltunen Thoren M."/>
            <person name="Johannesson H."/>
        </authorList>
    </citation>
    <scope>NUCLEOTIDE SEQUENCE</scope>
    <source>
        <strain evidence="5">CBS 958.72</strain>
    </source>
</reference>
<protein>
    <recommendedName>
        <fullName evidence="4">NmrA-like domain-containing protein</fullName>
    </recommendedName>
</protein>
<evidence type="ECO:0000259" key="4">
    <source>
        <dbReference type="Pfam" id="PF05368"/>
    </source>
</evidence>
<dbReference type="InterPro" id="IPR008030">
    <property type="entry name" value="NmrA-like"/>
</dbReference>
<keyword evidence="6" id="KW-1185">Reference proteome</keyword>
<dbReference type="InterPro" id="IPR036291">
    <property type="entry name" value="NAD(P)-bd_dom_sf"/>
</dbReference>
<keyword evidence="3" id="KW-0560">Oxidoreductase</keyword>
<dbReference type="PANTHER" id="PTHR42748">
    <property type="entry name" value="NITROGEN METABOLITE REPRESSION PROTEIN NMRA FAMILY MEMBER"/>
    <property type="match status" value="1"/>
</dbReference>
<dbReference type="SUPFAM" id="SSF51735">
    <property type="entry name" value="NAD(P)-binding Rossmann-fold domains"/>
    <property type="match status" value="1"/>
</dbReference>
<name>A0AAE0MYU7_9PEZI</name>
<evidence type="ECO:0000313" key="6">
    <source>
        <dbReference type="Proteomes" id="UP001287356"/>
    </source>
</evidence>
<dbReference type="GO" id="GO:0016491">
    <property type="term" value="F:oxidoreductase activity"/>
    <property type="evidence" value="ECO:0007669"/>
    <property type="project" value="UniProtKB-KW"/>
</dbReference>
<evidence type="ECO:0000256" key="3">
    <source>
        <dbReference type="ARBA" id="ARBA00023002"/>
    </source>
</evidence>
<evidence type="ECO:0000256" key="1">
    <source>
        <dbReference type="ARBA" id="ARBA00006328"/>
    </source>
</evidence>
<dbReference type="EMBL" id="JAULSN010000011">
    <property type="protein sequence ID" value="KAK3361373.1"/>
    <property type="molecule type" value="Genomic_DNA"/>
</dbReference>
<comment type="similarity">
    <text evidence="1">Belongs to the NmrA-type oxidoreductase family.</text>
</comment>
<reference evidence="5" key="2">
    <citation type="submission" date="2023-06" db="EMBL/GenBank/DDBJ databases">
        <authorList>
            <consortium name="Lawrence Berkeley National Laboratory"/>
            <person name="Haridas S."/>
            <person name="Hensen N."/>
            <person name="Bonometti L."/>
            <person name="Westerberg I."/>
            <person name="Brannstrom I.O."/>
            <person name="Guillou S."/>
            <person name="Cros-Aarteil S."/>
            <person name="Calhoun S."/>
            <person name="Kuo A."/>
            <person name="Mondo S."/>
            <person name="Pangilinan J."/>
            <person name="Riley R."/>
            <person name="Labutti K."/>
            <person name="Andreopoulos B."/>
            <person name="Lipzen A."/>
            <person name="Chen C."/>
            <person name="Yanf M."/>
            <person name="Daum C."/>
            <person name="Ng V."/>
            <person name="Clum A."/>
            <person name="Steindorff A."/>
            <person name="Ohm R."/>
            <person name="Martin F."/>
            <person name="Silar P."/>
            <person name="Natvig D."/>
            <person name="Lalanne C."/>
            <person name="Gautier V."/>
            <person name="Ament-Velasquez S.L."/>
            <person name="Kruys A."/>
            <person name="Hutchinson M.I."/>
            <person name="Powell A.J."/>
            <person name="Barry K."/>
            <person name="Miller A.N."/>
            <person name="Grigoriev I.V."/>
            <person name="Debuchy R."/>
            <person name="Gladieux P."/>
            <person name="Thoren M.H."/>
            <person name="Johannesson H."/>
        </authorList>
    </citation>
    <scope>NUCLEOTIDE SEQUENCE</scope>
    <source>
        <strain evidence="5">CBS 958.72</strain>
    </source>
</reference>
<evidence type="ECO:0000313" key="5">
    <source>
        <dbReference type="EMBL" id="KAK3361373.1"/>
    </source>
</evidence>
<dbReference type="InterPro" id="IPR051164">
    <property type="entry name" value="NmrA-like_oxidored"/>
</dbReference>
<dbReference type="PANTHER" id="PTHR42748:SF30">
    <property type="entry name" value="NMRA-LIKE DOMAIN-CONTAINING PROTEIN"/>
    <property type="match status" value="1"/>
</dbReference>
<dbReference type="AlphaFoldDB" id="A0AAE0MYU7"/>
<feature type="domain" description="NmrA-like" evidence="4">
    <location>
        <begin position="5"/>
        <end position="166"/>
    </location>
</feature>
<gene>
    <name evidence="5" type="ORF">B0T24DRAFT_641479</name>
</gene>
<accession>A0AAE0MYU7</accession>
<organism evidence="5 6">
    <name type="scientific">Lasiosphaeria ovina</name>
    <dbReference type="NCBI Taxonomy" id="92902"/>
    <lineage>
        <taxon>Eukaryota</taxon>
        <taxon>Fungi</taxon>
        <taxon>Dikarya</taxon>
        <taxon>Ascomycota</taxon>
        <taxon>Pezizomycotina</taxon>
        <taxon>Sordariomycetes</taxon>
        <taxon>Sordariomycetidae</taxon>
        <taxon>Sordariales</taxon>
        <taxon>Lasiosphaeriaceae</taxon>
        <taxon>Lasiosphaeria</taxon>
    </lineage>
</organism>
<comment type="caution">
    <text evidence="5">The sequence shown here is derived from an EMBL/GenBank/DDBJ whole genome shotgun (WGS) entry which is preliminary data.</text>
</comment>
<dbReference type="Pfam" id="PF05368">
    <property type="entry name" value="NmrA"/>
    <property type="match status" value="1"/>
</dbReference>
<sequence length="229" mass="25162">MTQHPSVQVELARRILRIAKDVGIKHAIFSGSLDLLAIPGFDQTSFIAPFFQAKLDIEKELQRSGLDFWTILRPAFFMANFLPPKVNFQYGNATETGVFPSGYNADTPIPLVDHQDIAAFAAAAFQNPETFHAKTIDLAGDIIPFGQVLELLSSAAGRRLVGKYFSDAELDQALAEGKPFPKLQACGRGVAQLVDLDQAKVWGVPLHTFHDFLTREADAVKTTYQSVKA</sequence>
<proteinExistence type="inferred from homology"/>
<keyword evidence="2" id="KW-0521">NADP</keyword>
<evidence type="ECO:0000256" key="2">
    <source>
        <dbReference type="ARBA" id="ARBA00022857"/>
    </source>
</evidence>